<dbReference type="EMBL" id="BOMB01000010">
    <property type="protein sequence ID" value="GID11003.1"/>
    <property type="molecule type" value="Genomic_DNA"/>
</dbReference>
<evidence type="ECO:0000259" key="5">
    <source>
        <dbReference type="PROSITE" id="PS50977"/>
    </source>
</evidence>
<evidence type="ECO:0000256" key="1">
    <source>
        <dbReference type="ARBA" id="ARBA00023015"/>
    </source>
</evidence>
<accession>A0A8J3IYJ0</accession>
<evidence type="ECO:0000256" key="4">
    <source>
        <dbReference type="PROSITE-ProRule" id="PRU00335"/>
    </source>
</evidence>
<dbReference type="AlphaFoldDB" id="A0A8J3IYJ0"/>
<organism evidence="6 7">
    <name type="scientific">Actinocatenispora rupis</name>
    <dbReference type="NCBI Taxonomy" id="519421"/>
    <lineage>
        <taxon>Bacteria</taxon>
        <taxon>Bacillati</taxon>
        <taxon>Actinomycetota</taxon>
        <taxon>Actinomycetes</taxon>
        <taxon>Micromonosporales</taxon>
        <taxon>Micromonosporaceae</taxon>
        <taxon>Actinocatenispora</taxon>
    </lineage>
</organism>
<evidence type="ECO:0000256" key="3">
    <source>
        <dbReference type="ARBA" id="ARBA00023163"/>
    </source>
</evidence>
<keyword evidence="3" id="KW-0804">Transcription</keyword>
<name>A0A8J3IYJ0_9ACTN</name>
<evidence type="ECO:0000313" key="7">
    <source>
        <dbReference type="Proteomes" id="UP000612808"/>
    </source>
</evidence>
<dbReference type="GO" id="GO:0000976">
    <property type="term" value="F:transcription cis-regulatory region binding"/>
    <property type="evidence" value="ECO:0007669"/>
    <property type="project" value="TreeGrafter"/>
</dbReference>
<keyword evidence="1" id="KW-0805">Transcription regulation</keyword>
<dbReference type="PANTHER" id="PTHR30055">
    <property type="entry name" value="HTH-TYPE TRANSCRIPTIONAL REGULATOR RUTR"/>
    <property type="match status" value="1"/>
</dbReference>
<dbReference type="Gene3D" id="1.10.357.10">
    <property type="entry name" value="Tetracycline Repressor, domain 2"/>
    <property type="match status" value="1"/>
</dbReference>
<sequence length="206" mass="22160">MGLRETKKAQTRQAISDTATRLFLDRGFEPVTIAEIAAAAQVAKMTVTNYFPRKEDLALDHHEVFAASLARTVRDRRRGDSALAALRREHLAAVGRRDAVAGFSGPEFAELIAGSPTLGARLRELHEQREAALAEVLAAETGARDDTPVVVAAVLGAVHRTLFHQVLDLTRAGTGADETAAVVARSARRAFALLKPSLGEYAVRVD</sequence>
<proteinExistence type="predicted"/>
<dbReference type="Proteomes" id="UP000612808">
    <property type="component" value="Unassembled WGS sequence"/>
</dbReference>
<feature type="DNA-binding region" description="H-T-H motif" evidence="4">
    <location>
        <begin position="32"/>
        <end position="51"/>
    </location>
</feature>
<protein>
    <submittedName>
        <fullName evidence="6">TetR family transcriptional regulator</fullName>
    </submittedName>
</protein>
<dbReference type="PANTHER" id="PTHR30055:SF234">
    <property type="entry name" value="HTH-TYPE TRANSCRIPTIONAL REGULATOR BETI"/>
    <property type="match status" value="1"/>
</dbReference>
<reference evidence="6" key="1">
    <citation type="submission" date="2021-01" db="EMBL/GenBank/DDBJ databases">
        <title>Whole genome shotgun sequence of Actinocatenispora rupis NBRC 107355.</title>
        <authorList>
            <person name="Komaki H."/>
            <person name="Tamura T."/>
        </authorList>
    </citation>
    <scope>NUCLEOTIDE SEQUENCE</scope>
    <source>
        <strain evidence="6">NBRC 107355</strain>
    </source>
</reference>
<dbReference type="PRINTS" id="PR00455">
    <property type="entry name" value="HTHTETR"/>
</dbReference>
<feature type="domain" description="HTH tetR-type" evidence="5">
    <location>
        <begin position="9"/>
        <end position="69"/>
    </location>
</feature>
<dbReference type="InterPro" id="IPR009057">
    <property type="entry name" value="Homeodomain-like_sf"/>
</dbReference>
<gene>
    <name evidence="6" type="ORF">Aru02nite_18920</name>
</gene>
<dbReference type="Pfam" id="PF00440">
    <property type="entry name" value="TetR_N"/>
    <property type="match status" value="1"/>
</dbReference>
<evidence type="ECO:0000313" key="6">
    <source>
        <dbReference type="EMBL" id="GID11003.1"/>
    </source>
</evidence>
<dbReference type="GO" id="GO:0003700">
    <property type="term" value="F:DNA-binding transcription factor activity"/>
    <property type="evidence" value="ECO:0007669"/>
    <property type="project" value="TreeGrafter"/>
</dbReference>
<comment type="caution">
    <text evidence="6">The sequence shown here is derived from an EMBL/GenBank/DDBJ whole genome shotgun (WGS) entry which is preliminary data.</text>
</comment>
<dbReference type="RefSeq" id="WP_203656692.1">
    <property type="nucleotide sequence ID" value="NZ_BAAAZM010000004.1"/>
</dbReference>
<dbReference type="PROSITE" id="PS50977">
    <property type="entry name" value="HTH_TETR_2"/>
    <property type="match status" value="1"/>
</dbReference>
<dbReference type="Gene3D" id="1.10.10.60">
    <property type="entry name" value="Homeodomain-like"/>
    <property type="match status" value="1"/>
</dbReference>
<keyword evidence="7" id="KW-1185">Reference proteome</keyword>
<dbReference type="InterPro" id="IPR050109">
    <property type="entry name" value="HTH-type_TetR-like_transc_reg"/>
</dbReference>
<evidence type="ECO:0000256" key="2">
    <source>
        <dbReference type="ARBA" id="ARBA00023125"/>
    </source>
</evidence>
<dbReference type="InterPro" id="IPR001647">
    <property type="entry name" value="HTH_TetR"/>
</dbReference>
<keyword evidence="2 4" id="KW-0238">DNA-binding</keyword>
<dbReference type="SUPFAM" id="SSF46689">
    <property type="entry name" value="Homeodomain-like"/>
    <property type="match status" value="1"/>
</dbReference>